<comment type="caution">
    <text evidence="10">The sequence shown here is derived from an EMBL/GenBank/DDBJ whole genome shotgun (WGS) entry which is preliminary data.</text>
</comment>
<dbReference type="PANTHER" id="PTHR43297:SF14">
    <property type="entry name" value="ATPASE AAA-TYPE CORE DOMAIN-CONTAINING PROTEIN"/>
    <property type="match status" value="1"/>
</dbReference>
<dbReference type="SMART" id="SM00382">
    <property type="entry name" value="AAA"/>
    <property type="match status" value="1"/>
</dbReference>
<name>A0A174QQQ9_FLAPL</name>
<evidence type="ECO:0000256" key="8">
    <source>
        <dbReference type="ARBA" id="ARBA00022967"/>
    </source>
</evidence>
<evidence type="ECO:0000256" key="4">
    <source>
        <dbReference type="ARBA" id="ARBA00022475"/>
    </source>
</evidence>
<dbReference type="GO" id="GO:0016887">
    <property type="term" value="F:ATP hydrolysis activity"/>
    <property type="evidence" value="ECO:0007669"/>
    <property type="project" value="InterPro"/>
</dbReference>
<evidence type="ECO:0000256" key="6">
    <source>
        <dbReference type="ARBA" id="ARBA00022741"/>
    </source>
</evidence>
<keyword evidence="6" id="KW-0547">Nucleotide-binding</keyword>
<evidence type="ECO:0000313" key="11">
    <source>
        <dbReference type="Proteomes" id="UP000434475"/>
    </source>
</evidence>
<dbReference type="InterPro" id="IPR003439">
    <property type="entry name" value="ABC_transporter-like_ATP-bd"/>
</dbReference>
<evidence type="ECO:0000256" key="7">
    <source>
        <dbReference type="ARBA" id="ARBA00022840"/>
    </source>
</evidence>
<keyword evidence="9" id="KW-0472">Membrane</keyword>
<protein>
    <submittedName>
        <fullName evidence="10">ATP-binding cassette domain-containing protein</fullName>
    </submittedName>
</protein>
<organism evidence="10 11">
    <name type="scientific">Flavonifractor plautii</name>
    <name type="common">Fusobacterium plautii</name>
    <dbReference type="NCBI Taxonomy" id="292800"/>
    <lineage>
        <taxon>Bacteria</taxon>
        <taxon>Bacillati</taxon>
        <taxon>Bacillota</taxon>
        <taxon>Clostridia</taxon>
        <taxon>Eubacteriales</taxon>
        <taxon>Oscillospiraceae</taxon>
        <taxon>Flavonifractor</taxon>
    </lineage>
</organism>
<keyword evidence="5" id="KW-0997">Cell inner membrane</keyword>
<dbReference type="PROSITE" id="PS50893">
    <property type="entry name" value="ABC_TRANSPORTER_2"/>
    <property type="match status" value="1"/>
</dbReference>
<accession>A0A174QQQ9</accession>
<keyword evidence="8" id="KW-1278">Translocase</keyword>
<evidence type="ECO:0000256" key="2">
    <source>
        <dbReference type="ARBA" id="ARBA00005417"/>
    </source>
</evidence>
<dbReference type="InterPro" id="IPR050388">
    <property type="entry name" value="ABC_Ni/Peptide_Import"/>
</dbReference>
<reference evidence="10 11" key="1">
    <citation type="journal article" date="2019" name="Nat. Med.">
        <title>A library of human gut bacterial isolates paired with longitudinal multiomics data enables mechanistic microbiome research.</title>
        <authorList>
            <person name="Poyet M."/>
            <person name="Groussin M."/>
            <person name="Gibbons S.M."/>
            <person name="Avila-Pacheco J."/>
            <person name="Jiang X."/>
            <person name="Kearney S.M."/>
            <person name="Perrotta A.R."/>
            <person name="Berdy B."/>
            <person name="Zhao S."/>
            <person name="Lieberman T.D."/>
            <person name="Swanson P.K."/>
            <person name="Smith M."/>
            <person name="Roesemann S."/>
            <person name="Alexander J.E."/>
            <person name="Rich S.A."/>
            <person name="Livny J."/>
            <person name="Vlamakis H."/>
            <person name="Clish C."/>
            <person name="Bullock K."/>
            <person name="Deik A."/>
            <person name="Scott J."/>
            <person name="Pierce K.A."/>
            <person name="Xavier R.J."/>
            <person name="Alm E.J."/>
        </authorList>
    </citation>
    <scope>NUCLEOTIDE SEQUENCE [LARGE SCALE GENOMIC DNA]</scope>
    <source>
        <strain evidence="10 11">BIOML-A2</strain>
    </source>
</reference>
<dbReference type="PANTHER" id="PTHR43297">
    <property type="entry name" value="OLIGOPEPTIDE TRANSPORT ATP-BINDING PROTEIN APPD"/>
    <property type="match status" value="1"/>
</dbReference>
<dbReference type="CDD" id="cd03257">
    <property type="entry name" value="ABC_NikE_OppD_transporters"/>
    <property type="match status" value="1"/>
</dbReference>
<dbReference type="EMBL" id="WKPR01000031">
    <property type="protein sequence ID" value="MSB21997.1"/>
    <property type="molecule type" value="Genomic_DNA"/>
</dbReference>
<evidence type="ECO:0000313" key="10">
    <source>
        <dbReference type="EMBL" id="MSB21997.1"/>
    </source>
</evidence>
<dbReference type="InterPro" id="IPR027417">
    <property type="entry name" value="P-loop_NTPase"/>
</dbReference>
<sequence length="260" mass="28797">MLTVTNLSIRTKQTKETLVRSVSFSVKSGEVLGLIGESGSGKSMTSKCIMRLLNPRLFDLHGSVQWNGKEMLAVKLNELDGYRGKQISMIPQNPMTAFAPMLKLGKQMELGFSLKGCRERTQFRGQLAAALADVNLPDAEKIINSYPHELSGGTLQRVMIALTILQRPELIIADEITTAVDAASEYLILNELEKLRRAGVSMIVVTHDFGVAARLCDRVAVMKDGEIIEEGKTREVFSAPQHEYTRQLVQASVLFQEELC</sequence>
<dbReference type="InterPro" id="IPR003593">
    <property type="entry name" value="AAA+_ATPase"/>
</dbReference>
<evidence type="ECO:0000256" key="9">
    <source>
        <dbReference type="ARBA" id="ARBA00023136"/>
    </source>
</evidence>
<keyword evidence="3" id="KW-0813">Transport</keyword>
<comment type="subcellular location">
    <subcellularLocation>
        <location evidence="1">Cell membrane</location>
        <topology evidence="1">Peripheral membrane protein</topology>
    </subcellularLocation>
</comment>
<dbReference type="RefSeq" id="WP_009260466.1">
    <property type="nucleotide sequence ID" value="NZ_JADMSX010000024.1"/>
</dbReference>
<dbReference type="SUPFAM" id="SSF52540">
    <property type="entry name" value="P-loop containing nucleoside triphosphate hydrolases"/>
    <property type="match status" value="1"/>
</dbReference>
<dbReference type="Pfam" id="PF00005">
    <property type="entry name" value="ABC_tran"/>
    <property type="match status" value="1"/>
</dbReference>
<dbReference type="GO" id="GO:0005886">
    <property type="term" value="C:plasma membrane"/>
    <property type="evidence" value="ECO:0007669"/>
    <property type="project" value="UniProtKB-SubCell"/>
</dbReference>
<evidence type="ECO:0000256" key="3">
    <source>
        <dbReference type="ARBA" id="ARBA00022448"/>
    </source>
</evidence>
<comment type="similarity">
    <text evidence="2">Belongs to the ABC transporter superfamily.</text>
</comment>
<dbReference type="GO" id="GO:0005524">
    <property type="term" value="F:ATP binding"/>
    <property type="evidence" value="ECO:0007669"/>
    <property type="project" value="UniProtKB-KW"/>
</dbReference>
<keyword evidence="4" id="KW-1003">Cell membrane</keyword>
<evidence type="ECO:0000256" key="5">
    <source>
        <dbReference type="ARBA" id="ARBA00022519"/>
    </source>
</evidence>
<gene>
    <name evidence="10" type="ORF">GKE97_21200</name>
</gene>
<dbReference type="Proteomes" id="UP000434475">
    <property type="component" value="Unassembled WGS sequence"/>
</dbReference>
<evidence type="ECO:0000256" key="1">
    <source>
        <dbReference type="ARBA" id="ARBA00004202"/>
    </source>
</evidence>
<dbReference type="AlphaFoldDB" id="A0A174QQQ9"/>
<keyword evidence="7 10" id="KW-0067">ATP-binding</keyword>
<dbReference type="Gene3D" id="3.40.50.300">
    <property type="entry name" value="P-loop containing nucleotide triphosphate hydrolases"/>
    <property type="match status" value="1"/>
</dbReference>
<proteinExistence type="inferred from homology"/>